<keyword evidence="2" id="KW-1185">Reference proteome</keyword>
<dbReference type="Proteomes" id="UP000048908">
    <property type="component" value="Unassembled WGS sequence"/>
</dbReference>
<evidence type="ECO:0000313" key="1">
    <source>
        <dbReference type="EMBL" id="CTQ32383.1"/>
    </source>
</evidence>
<name>A0A0M6XQA4_9RHOB</name>
<protein>
    <submittedName>
        <fullName evidence="1">Uncharacterized protein</fullName>
    </submittedName>
</protein>
<dbReference type="RefSeq" id="WP_055681832.1">
    <property type="nucleotide sequence ID" value="NZ_CXPG01000013.1"/>
</dbReference>
<proteinExistence type="predicted"/>
<dbReference type="EMBL" id="CXPG01000013">
    <property type="protein sequence ID" value="CTQ32383.1"/>
    <property type="molecule type" value="Genomic_DNA"/>
</dbReference>
<gene>
    <name evidence="1" type="ORF">JAN5088_01148</name>
</gene>
<dbReference type="AlphaFoldDB" id="A0A0M6XQA4"/>
<evidence type="ECO:0000313" key="2">
    <source>
        <dbReference type="Proteomes" id="UP000048908"/>
    </source>
</evidence>
<sequence>MTGLHLFRSTSHARDGERLVFALLALTFLAAVTPVDRVLPIGPAVAADAPLQKATTTSCIPPLSAQTAAFCGLPVRQETGRAADRMARMFLP</sequence>
<accession>A0A0M6XQA4</accession>
<organism evidence="1 2">
    <name type="scientific">Jannaschia rubra</name>
    <dbReference type="NCBI Taxonomy" id="282197"/>
    <lineage>
        <taxon>Bacteria</taxon>
        <taxon>Pseudomonadati</taxon>
        <taxon>Pseudomonadota</taxon>
        <taxon>Alphaproteobacteria</taxon>
        <taxon>Rhodobacterales</taxon>
        <taxon>Roseobacteraceae</taxon>
        <taxon>Jannaschia</taxon>
    </lineage>
</organism>
<reference evidence="1 2" key="1">
    <citation type="submission" date="2015-07" db="EMBL/GenBank/DDBJ databases">
        <authorList>
            <person name="Noorani M."/>
        </authorList>
    </citation>
    <scope>NUCLEOTIDE SEQUENCE [LARGE SCALE GENOMIC DNA]</scope>
    <source>
        <strain evidence="1 2">CECT 5088</strain>
    </source>
</reference>